<protein>
    <submittedName>
        <fullName evidence="3">Uncharacterized protein</fullName>
    </submittedName>
</protein>
<feature type="region of interest" description="Disordered" evidence="2">
    <location>
        <begin position="222"/>
        <end position="245"/>
    </location>
</feature>
<keyword evidence="5" id="KW-1185">Reference proteome</keyword>
<accession>A0A813RAN7</accession>
<organism evidence="3 5">
    <name type="scientific">Didymodactylos carnosus</name>
    <dbReference type="NCBI Taxonomy" id="1234261"/>
    <lineage>
        <taxon>Eukaryota</taxon>
        <taxon>Metazoa</taxon>
        <taxon>Spiralia</taxon>
        <taxon>Gnathifera</taxon>
        <taxon>Rotifera</taxon>
        <taxon>Eurotatoria</taxon>
        <taxon>Bdelloidea</taxon>
        <taxon>Philodinida</taxon>
        <taxon>Philodinidae</taxon>
        <taxon>Didymodactylos</taxon>
    </lineage>
</organism>
<sequence length="471" mass="55147">MKKICFIKDKVTQQPFIEQDTKKSTSNNSASNGVTVAVTETVSSRPQTVQDCSQDINKRIQDLIRETNEQKQMLNQLELEEIHETLNEELDSWKRQMYDRIALMHDKILDESNSSYDQLYCFKQTIQHILNDHLIQQIQKIAKKTDDELNEQDLDEIESKFIQLKDEINIIKELDLQLDSQQVKIVGELNIVKLTDYGLKKTTNQEQSPRLRKETAVWSNSYNKNPINRSQQQRDPTLSPLTASQPPIPSNWNVIDNDAMHFRFLVTRQVVKKLEEINLDQTSPVVQLSPSYSLSSHISEYVLAIINQNDLQICMEVLSEFMPLLVQSSESYELRVLFHEMYISYICGNLGERLRYLKEKYQLYEIKIFPQSCPKSKERILSLSCQKYEHIVNCLQEIYQNTLNKFRDHGKEQMRLYNPQNYDKTLRSEYGGYEDDEDKLLTRATARTLISSVYNPKPNTEPNYDDTDSED</sequence>
<dbReference type="OrthoDB" id="10027144at2759"/>
<comment type="caution">
    <text evidence="3">The sequence shown here is derived from an EMBL/GenBank/DDBJ whole genome shotgun (WGS) entry which is preliminary data.</text>
</comment>
<gene>
    <name evidence="3" type="ORF">GPM918_LOCUS2402</name>
    <name evidence="4" type="ORF">SRO942_LOCUS2402</name>
</gene>
<evidence type="ECO:0000256" key="1">
    <source>
        <dbReference type="SAM" id="Coils"/>
    </source>
</evidence>
<evidence type="ECO:0000313" key="5">
    <source>
        <dbReference type="Proteomes" id="UP000663829"/>
    </source>
</evidence>
<dbReference type="EMBL" id="CAJOBC010000267">
    <property type="protein sequence ID" value="CAF3562924.1"/>
    <property type="molecule type" value="Genomic_DNA"/>
</dbReference>
<evidence type="ECO:0000313" key="3">
    <source>
        <dbReference type="EMBL" id="CAF0779879.1"/>
    </source>
</evidence>
<keyword evidence="1" id="KW-0175">Coiled coil</keyword>
<dbReference type="AlphaFoldDB" id="A0A813RAN7"/>
<proteinExistence type="predicted"/>
<dbReference type="Proteomes" id="UP000663829">
    <property type="component" value="Unassembled WGS sequence"/>
</dbReference>
<name>A0A813RAN7_9BILA</name>
<evidence type="ECO:0000256" key="2">
    <source>
        <dbReference type="SAM" id="MobiDB-lite"/>
    </source>
</evidence>
<dbReference type="EMBL" id="CAJNOQ010000267">
    <property type="protein sequence ID" value="CAF0779879.1"/>
    <property type="molecule type" value="Genomic_DNA"/>
</dbReference>
<feature type="coiled-coil region" evidence="1">
    <location>
        <begin position="57"/>
        <end position="96"/>
    </location>
</feature>
<evidence type="ECO:0000313" key="4">
    <source>
        <dbReference type="EMBL" id="CAF3562924.1"/>
    </source>
</evidence>
<dbReference type="Proteomes" id="UP000681722">
    <property type="component" value="Unassembled WGS sequence"/>
</dbReference>
<reference evidence="3" key="1">
    <citation type="submission" date="2021-02" db="EMBL/GenBank/DDBJ databases">
        <authorList>
            <person name="Nowell W R."/>
        </authorList>
    </citation>
    <scope>NUCLEOTIDE SEQUENCE</scope>
</reference>